<feature type="domain" description="HAMP" evidence="6">
    <location>
        <begin position="347"/>
        <end position="401"/>
    </location>
</feature>
<keyword evidence="4" id="KW-0812">Transmembrane</keyword>
<dbReference type="GO" id="GO:0004888">
    <property type="term" value="F:transmembrane signaling receptor activity"/>
    <property type="evidence" value="ECO:0007669"/>
    <property type="project" value="InterPro"/>
</dbReference>
<dbReference type="Pfam" id="PF18947">
    <property type="entry name" value="HAMP_2"/>
    <property type="match status" value="1"/>
</dbReference>
<dbReference type="Pfam" id="PF00015">
    <property type="entry name" value="MCPsignal"/>
    <property type="match status" value="1"/>
</dbReference>
<dbReference type="GO" id="GO:0016020">
    <property type="term" value="C:membrane"/>
    <property type="evidence" value="ECO:0007669"/>
    <property type="project" value="InterPro"/>
</dbReference>
<dbReference type="PROSITE" id="PS50111">
    <property type="entry name" value="CHEMOTAXIS_TRANSDUC_2"/>
    <property type="match status" value="1"/>
</dbReference>
<feature type="domain" description="HAMP" evidence="6">
    <location>
        <begin position="480"/>
        <end position="532"/>
    </location>
</feature>
<protein>
    <submittedName>
        <fullName evidence="7">Methyl-accepting chemotaxis protein</fullName>
    </submittedName>
</protein>
<gene>
    <name evidence="7" type="ORF">SAMN04488029_1284</name>
</gene>
<evidence type="ECO:0000259" key="6">
    <source>
        <dbReference type="PROSITE" id="PS50885"/>
    </source>
</evidence>
<feature type="domain" description="Methyl-accepting transducer" evidence="5">
    <location>
        <begin position="551"/>
        <end position="808"/>
    </location>
</feature>
<dbReference type="CDD" id="cd11386">
    <property type="entry name" value="MCP_signal"/>
    <property type="match status" value="1"/>
</dbReference>
<comment type="similarity">
    <text evidence="2">Belongs to the methyl-accepting chemotaxis (MCP) protein family.</text>
</comment>
<dbReference type="GO" id="GO:0007165">
    <property type="term" value="P:signal transduction"/>
    <property type="evidence" value="ECO:0007669"/>
    <property type="project" value="UniProtKB-KW"/>
</dbReference>
<evidence type="ECO:0000259" key="5">
    <source>
        <dbReference type="PROSITE" id="PS50111"/>
    </source>
</evidence>
<keyword evidence="4" id="KW-0472">Membrane</keyword>
<dbReference type="PRINTS" id="PR00260">
    <property type="entry name" value="CHEMTRNSDUCR"/>
</dbReference>
<dbReference type="SUPFAM" id="SSF58104">
    <property type="entry name" value="Methyl-accepting chemotaxis protein (MCP) signaling domain"/>
    <property type="match status" value="2"/>
</dbReference>
<dbReference type="CDD" id="cd06225">
    <property type="entry name" value="HAMP"/>
    <property type="match status" value="1"/>
</dbReference>
<dbReference type="CDD" id="cd12912">
    <property type="entry name" value="PDC2_MCP_like"/>
    <property type="match status" value="1"/>
</dbReference>
<dbReference type="Proteomes" id="UP000192472">
    <property type="component" value="Unassembled WGS sequence"/>
</dbReference>
<dbReference type="Gene3D" id="1.20.120.1530">
    <property type="match status" value="1"/>
</dbReference>
<dbReference type="CDD" id="cd12913">
    <property type="entry name" value="PDC1_MCP_like"/>
    <property type="match status" value="1"/>
</dbReference>
<dbReference type="STRING" id="692418.SAMN04488029_1284"/>
<dbReference type="Gene3D" id="6.10.340.10">
    <property type="match status" value="1"/>
</dbReference>
<dbReference type="GO" id="GO:0006935">
    <property type="term" value="P:chemotaxis"/>
    <property type="evidence" value="ECO:0007669"/>
    <property type="project" value="InterPro"/>
</dbReference>
<dbReference type="InterPro" id="IPR004090">
    <property type="entry name" value="Chemotax_Me-accpt_rcpt"/>
</dbReference>
<feature type="transmembrane region" description="Helical" evidence="4">
    <location>
        <begin position="12"/>
        <end position="32"/>
    </location>
</feature>
<dbReference type="SMART" id="SM00304">
    <property type="entry name" value="HAMP"/>
    <property type="match status" value="2"/>
</dbReference>
<evidence type="ECO:0000256" key="3">
    <source>
        <dbReference type="PROSITE-ProRule" id="PRU00284"/>
    </source>
</evidence>
<evidence type="ECO:0000256" key="4">
    <source>
        <dbReference type="SAM" id="Phobius"/>
    </source>
</evidence>
<dbReference type="AlphaFoldDB" id="A0A1W2G8V0"/>
<evidence type="ECO:0000256" key="1">
    <source>
        <dbReference type="ARBA" id="ARBA00023224"/>
    </source>
</evidence>
<proteinExistence type="inferred from homology"/>
<dbReference type="EMBL" id="FWYF01000001">
    <property type="protein sequence ID" value="SMD32924.1"/>
    <property type="molecule type" value="Genomic_DNA"/>
</dbReference>
<dbReference type="InterPro" id="IPR004089">
    <property type="entry name" value="MCPsignal_dom"/>
</dbReference>
<dbReference type="Gene3D" id="1.10.287.950">
    <property type="entry name" value="Methyl-accepting chemotaxis protein"/>
    <property type="match status" value="1"/>
</dbReference>
<accession>A0A1W2G8V0</accession>
<dbReference type="RefSeq" id="WP_084371558.1">
    <property type="nucleotide sequence ID" value="NZ_FWYF01000001.1"/>
</dbReference>
<evidence type="ECO:0000256" key="2">
    <source>
        <dbReference type="ARBA" id="ARBA00029447"/>
    </source>
</evidence>
<dbReference type="InterPro" id="IPR003660">
    <property type="entry name" value="HAMP_dom"/>
</dbReference>
<keyword evidence="4" id="KW-1133">Transmembrane helix</keyword>
<name>A0A1W2G8V0_REIFA</name>
<sequence>MIKNITVRKKMMVFILGITVLIYLITLGYIGLSLREKAIVEAQRLADTFSSQKANEIKSILNEDMAVARDMAAIVKDFTLKPKAQRDSLRGDLMISILKAYPKYDAIWMSWDLWAIEPGWDKLNGRERVNYYMRDGKVNHSRELANLDKDPESGGYTHLKVNRDQSEMLTEPYWYLDYDYGSNNRDSILGVSPEATIEIDGKFAGVIGTDMTLSDFQAMSEVSFFKKGYAFLLSNQGIVIAHQNPGFYSYSMDTLSFTKAIDLEEAKEKIQNGEHFSYSVYDESFGEEVYISFAPVQIGKSSYPWSAATIVPVSEITAPFNATLQITIIVGIIGLLLLSMVILRISNNITSSIEDSNELLKNLALGNLDQNKKLSVKSSDELGQMASSVNVLVDELNKKAVFSIEVGRGNLDSDFVVASDQDSLGLSLLKMRDNLKNVLDETKSVVSKAGDEGDLSARIETAGKQGGWKDLSEAVNNLLNSVSLPVMAVNSIVNAMAEGDLSQRFSTEAHGDLARLSNNLNKALNNLNELLQSIAENADVIDESSAEMRVVSEEMNTNTREIASAISEMSNGAQTQVSKVDESSNLVEGILKSSNEMGERAETINEAAKRGVSSSEKGLEMVNKVVFNMVDISEYSTKTQDSINILTERSAEITRVLGVITEIASQTNLLALNAAIEAAQAGDAGRGFAVVAEEIRKLAEDSRNSAKEIEKLVNDVQTDTKEAAKVIQIMGSSVKNGEQASKEASEVFKEIAETSDKTFSHSQEILQATKLQVKDINAVVTITENVVVIAEETAAGTEQVASSATELSSGMTGYTEKSQKLADVANQLKERLKKFILSNS</sequence>
<reference evidence="7 8" key="1">
    <citation type="submission" date="2017-04" db="EMBL/GenBank/DDBJ databases">
        <authorList>
            <person name="Afonso C.L."/>
            <person name="Miller P.J."/>
            <person name="Scott M.A."/>
            <person name="Spackman E."/>
            <person name="Goraichik I."/>
            <person name="Dimitrov K.M."/>
            <person name="Suarez D.L."/>
            <person name="Swayne D.E."/>
        </authorList>
    </citation>
    <scope>NUCLEOTIDE SEQUENCE [LARGE SCALE GENOMIC DNA]</scope>
    <source>
        <strain evidence="7 8">DSM 26133</strain>
    </source>
</reference>
<dbReference type="Pfam" id="PF00672">
    <property type="entry name" value="HAMP"/>
    <property type="match status" value="1"/>
</dbReference>
<dbReference type="OrthoDB" id="1109395at2"/>
<dbReference type="PANTHER" id="PTHR32089">
    <property type="entry name" value="METHYL-ACCEPTING CHEMOTAXIS PROTEIN MCPB"/>
    <property type="match status" value="1"/>
</dbReference>
<dbReference type="Gene3D" id="3.30.450.20">
    <property type="entry name" value="PAS domain"/>
    <property type="match status" value="2"/>
</dbReference>
<keyword evidence="1 3" id="KW-0807">Transducer</keyword>
<evidence type="ECO:0000313" key="8">
    <source>
        <dbReference type="Proteomes" id="UP000192472"/>
    </source>
</evidence>
<dbReference type="SMART" id="SM00283">
    <property type="entry name" value="MA"/>
    <property type="match status" value="1"/>
</dbReference>
<dbReference type="PROSITE" id="PS50885">
    <property type="entry name" value="HAMP"/>
    <property type="match status" value="2"/>
</dbReference>
<organism evidence="7 8">
    <name type="scientific">Reichenbachiella faecimaris</name>
    <dbReference type="NCBI Taxonomy" id="692418"/>
    <lineage>
        <taxon>Bacteria</taxon>
        <taxon>Pseudomonadati</taxon>
        <taxon>Bacteroidota</taxon>
        <taxon>Cytophagia</taxon>
        <taxon>Cytophagales</taxon>
        <taxon>Reichenbachiellaceae</taxon>
        <taxon>Reichenbachiella</taxon>
    </lineage>
</organism>
<evidence type="ECO:0000313" key="7">
    <source>
        <dbReference type="EMBL" id="SMD32924.1"/>
    </source>
</evidence>
<dbReference type="PANTHER" id="PTHR32089:SF112">
    <property type="entry name" value="LYSOZYME-LIKE PROTEIN-RELATED"/>
    <property type="match status" value="1"/>
</dbReference>
<keyword evidence="8" id="KW-1185">Reference proteome</keyword>